<dbReference type="SUPFAM" id="SSF117916">
    <property type="entry name" value="Fe-S cluster assembly (FSCA) domain-like"/>
    <property type="match status" value="1"/>
</dbReference>
<gene>
    <name evidence="2" type="ORF">UFOPK1835_00541</name>
</gene>
<dbReference type="GO" id="GO:0016226">
    <property type="term" value="P:iron-sulfur cluster assembly"/>
    <property type="evidence" value="ECO:0007669"/>
    <property type="project" value="InterPro"/>
</dbReference>
<proteinExistence type="predicted"/>
<reference evidence="2" key="1">
    <citation type="submission" date="2020-05" db="EMBL/GenBank/DDBJ databases">
        <authorList>
            <person name="Chiriac C."/>
            <person name="Salcher M."/>
            <person name="Ghai R."/>
            <person name="Kavagutti S V."/>
        </authorList>
    </citation>
    <scope>NUCLEOTIDE SEQUENCE</scope>
</reference>
<dbReference type="AlphaFoldDB" id="A0A6J6GNF5"/>
<organism evidence="2">
    <name type="scientific">freshwater metagenome</name>
    <dbReference type="NCBI Taxonomy" id="449393"/>
    <lineage>
        <taxon>unclassified sequences</taxon>
        <taxon>metagenomes</taxon>
        <taxon>ecological metagenomes</taxon>
    </lineage>
</organism>
<dbReference type="SUPFAM" id="SSF89360">
    <property type="entry name" value="HesB-like domain"/>
    <property type="match status" value="1"/>
</dbReference>
<dbReference type="Gene3D" id="2.60.300.12">
    <property type="entry name" value="HesB-like domain"/>
    <property type="match status" value="1"/>
</dbReference>
<dbReference type="Pfam" id="PF01106">
    <property type="entry name" value="NifU"/>
    <property type="match status" value="1"/>
</dbReference>
<dbReference type="EMBL" id="CAEZUP010000015">
    <property type="protein sequence ID" value="CAB4602756.1"/>
    <property type="molecule type" value="Genomic_DNA"/>
</dbReference>
<dbReference type="InterPro" id="IPR034904">
    <property type="entry name" value="FSCA_dom_sf"/>
</dbReference>
<dbReference type="InterPro" id="IPR035903">
    <property type="entry name" value="HesB-like_dom_sf"/>
</dbReference>
<accession>A0A6J6GNF5</accession>
<name>A0A6J6GNF5_9ZZZZ</name>
<sequence>MSGSDVSGSSTDLADAGVTTEVVEDADAFVLTLTTEALAKVHEIRDGEDEPGTLCLRVEITGTAGTEYAYDLAFAEISSLEAEDDLSVQDGLSVVVAAESIDRMRGATLDLPRTSGQAGLVIRNPNRPTPPNPFEGRDIVLTGDIAEKVTQLLVESINPGLASHGGFAELVGVDDTTVFITMGGGCQGCAMSAATLRDGIQTAIREAIPEVTEIIDATDHTAGDNPFYT</sequence>
<feature type="domain" description="NIF system FeS cluster assembly NifU C-terminal" evidence="1">
    <location>
        <begin position="150"/>
        <end position="214"/>
    </location>
</feature>
<dbReference type="GO" id="GO:0005506">
    <property type="term" value="F:iron ion binding"/>
    <property type="evidence" value="ECO:0007669"/>
    <property type="project" value="InterPro"/>
</dbReference>
<dbReference type="GO" id="GO:0051536">
    <property type="term" value="F:iron-sulfur cluster binding"/>
    <property type="evidence" value="ECO:0007669"/>
    <property type="project" value="InterPro"/>
</dbReference>
<dbReference type="Gene3D" id="3.30.300.130">
    <property type="entry name" value="Fe-S cluster assembly (FSCA)"/>
    <property type="match status" value="1"/>
</dbReference>
<dbReference type="PANTHER" id="PTHR11178:SF51">
    <property type="entry name" value="FE_S BIOGENESIS PROTEIN NFUA"/>
    <property type="match status" value="1"/>
</dbReference>
<dbReference type="PANTHER" id="PTHR11178">
    <property type="entry name" value="IRON-SULFUR CLUSTER SCAFFOLD PROTEIN NFU-RELATED"/>
    <property type="match status" value="1"/>
</dbReference>
<protein>
    <submittedName>
        <fullName evidence="2">Unannotated protein</fullName>
    </submittedName>
</protein>
<evidence type="ECO:0000259" key="1">
    <source>
        <dbReference type="Pfam" id="PF01106"/>
    </source>
</evidence>
<evidence type="ECO:0000313" key="2">
    <source>
        <dbReference type="EMBL" id="CAB4602756.1"/>
    </source>
</evidence>
<dbReference type="InterPro" id="IPR001075">
    <property type="entry name" value="NIF_FeS_clus_asmbl_NifU_C"/>
</dbReference>